<feature type="transmembrane region" description="Helical" evidence="14">
    <location>
        <begin position="94"/>
        <end position="115"/>
    </location>
</feature>
<evidence type="ECO:0000256" key="5">
    <source>
        <dbReference type="ARBA" id="ARBA00022475"/>
    </source>
</evidence>
<gene>
    <name evidence="15" type="primary">hemJ</name>
    <name evidence="15" type="ORF">G6N76_16145</name>
</gene>
<evidence type="ECO:0000256" key="7">
    <source>
        <dbReference type="ARBA" id="ARBA00022692"/>
    </source>
</evidence>
<keyword evidence="7 14" id="KW-0812">Transmembrane</keyword>
<evidence type="ECO:0000256" key="2">
    <source>
        <dbReference type="ARBA" id="ARBA00005073"/>
    </source>
</evidence>
<proteinExistence type="inferred from homology"/>
<keyword evidence="16" id="KW-1185">Reference proteome</keyword>
<comment type="function">
    <text evidence="14">Catalyzes the oxidation of protoporphyrinogen IX to protoporphyrin IX.</text>
</comment>
<dbReference type="RefSeq" id="WP_163902406.1">
    <property type="nucleotide sequence ID" value="NZ_CP048427.1"/>
</dbReference>
<evidence type="ECO:0000256" key="4">
    <source>
        <dbReference type="ARBA" id="ARBA00017504"/>
    </source>
</evidence>
<keyword evidence="9 14" id="KW-1133">Transmembrane helix</keyword>
<dbReference type="PANTHER" id="PTHR40255">
    <property type="entry name" value="UPF0093 MEMBRANE PROTEIN SLR1790"/>
    <property type="match status" value="1"/>
</dbReference>
<name>A0A6M1RUT8_9HYPH</name>
<accession>A0A6M1RUT8</accession>
<feature type="transmembrane region" description="Helical" evidence="14">
    <location>
        <begin position="160"/>
        <end position="178"/>
    </location>
</feature>
<feature type="transmembrane region" description="Helical" evidence="14">
    <location>
        <begin position="20"/>
        <end position="38"/>
    </location>
</feature>
<dbReference type="PANTHER" id="PTHR40255:SF1">
    <property type="entry name" value="PROTOPORPHYRINOGEN IX OXIDASE"/>
    <property type="match status" value="1"/>
</dbReference>
<feature type="binding site" description="axial binding residue" evidence="14">
    <location>
        <position position="125"/>
    </location>
    <ligand>
        <name>heme</name>
        <dbReference type="ChEBI" id="CHEBI:30413"/>
    </ligand>
    <ligandPart>
        <name>Fe</name>
        <dbReference type="ChEBI" id="CHEBI:18248"/>
    </ligandPart>
</feature>
<protein>
    <recommendedName>
        <fullName evidence="4 14">Protoporphyrinogen IX oxidase</fullName>
        <shortName evidence="14">PPO</shortName>
        <ecNumber evidence="14">1.3.99.-</ecNumber>
    </recommendedName>
</protein>
<evidence type="ECO:0000256" key="14">
    <source>
        <dbReference type="HAMAP-Rule" id="MF_02239"/>
    </source>
</evidence>
<dbReference type="EC" id="1.3.99.-" evidence="14"/>
<keyword evidence="8 14" id="KW-0479">Metal-binding</keyword>
<keyword evidence="10 14" id="KW-0560">Oxidoreductase</keyword>
<dbReference type="AlphaFoldDB" id="A0A6M1RUT8"/>
<comment type="cofactor">
    <cofactor evidence="14">
        <name>heme b</name>
        <dbReference type="ChEBI" id="CHEBI:60344"/>
    </cofactor>
    <text evidence="14">Binds 1 heme b (iron(II)-protoporphyrin IX) group per subunit.</text>
</comment>
<comment type="similarity">
    <text evidence="3 14">Belongs to the HemJ family.</text>
</comment>
<feature type="transmembrane region" description="Helical" evidence="14">
    <location>
        <begin position="121"/>
        <end position="139"/>
    </location>
</feature>
<comment type="catalytic activity">
    <reaction evidence="13 14">
        <text>protoporphyrinogen IX + 3 A = protoporphyrin IX + 3 AH2</text>
        <dbReference type="Rhea" id="RHEA:62000"/>
        <dbReference type="ChEBI" id="CHEBI:13193"/>
        <dbReference type="ChEBI" id="CHEBI:17499"/>
        <dbReference type="ChEBI" id="CHEBI:57306"/>
        <dbReference type="ChEBI" id="CHEBI:57307"/>
    </reaction>
</comment>
<evidence type="ECO:0000313" key="15">
    <source>
        <dbReference type="EMBL" id="NGO65202.1"/>
    </source>
</evidence>
<comment type="pathway">
    <text evidence="2 14">Porphyrin-containing compound metabolism; protoporphyrin-IX biosynthesis; protoporphyrin-IX from protoporphyrinogen-IX: step 1/1.</text>
</comment>
<evidence type="ECO:0000313" key="16">
    <source>
        <dbReference type="Proteomes" id="UP000477849"/>
    </source>
</evidence>
<reference evidence="15 16" key="1">
    <citation type="submission" date="2020-02" db="EMBL/GenBank/DDBJ databases">
        <title>Genome sequence of the type strain CCBAU10050 of Rhizobium daejeonense.</title>
        <authorList>
            <person name="Gao J."/>
            <person name="Sun J."/>
        </authorList>
    </citation>
    <scope>NUCLEOTIDE SEQUENCE [LARGE SCALE GENOMIC DNA]</scope>
    <source>
        <strain evidence="15 16">CCBAU10050</strain>
    </source>
</reference>
<feature type="binding site" description="axial binding residue" evidence="14">
    <location>
        <position position="50"/>
    </location>
    <ligand>
        <name>heme</name>
        <dbReference type="ChEBI" id="CHEBI:30413"/>
    </ligand>
    <ligandPart>
        <name>Fe</name>
        <dbReference type="ChEBI" id="CHEBI:18248"/>
    </ligandPart>
</feature>
<comment type="subcellular location">
    <subcellularLocation>
        <location evidence="1 14">Cell membrane</location>
        <topology evidence="1 14">Multi-pass membrane protein</topology>
    </subcellularLocation>
</comment>
<evidence type="ECO:0000256" key="12">
    <source>
        <dbReference type="ARBA" id="ARBA00023136"/>
    </source>
</evidence>
<evidence type="ECO:0000256" key="3">
    <source>
        <dbReference type="ARBA" id="ARBA00006501"/>
    </source>
</evidence>
<evidence type="ECO:0000256" key="8">
    <source>
        <dbReference type="ARBA" id="ARBA00022723"/>
    </source>
</evidence>
<dbReference type="InterPro" id="IPR005265">
    <property type="entry name" value="HemJ-like"/>
</dbReference>
<dbReference type="GO" id="GO:0005886">
    <property type="term" value="C:plasma membrane"/>
    <property type="evidence" value="ECO:0007669"/>
    <property type="project" value="UniProtKB-SubCell"/>
</dbReference>
<feature type="transmembrane region" description="Helical" evidence="14">
    <location>
        <begin position="44"/>
        <end position="64"/>
    </location>
</feature>
<evidence type="ECO:0000256" key="13">
    <source>
        <dbReference type="ARBA" id="ARBA00048390"/>
    </source>
</evidence>
<keyword evidence="6 14" id="KW-0349">Heme</keyword>
<comment type="subunit">
    <text evidence="14">Homodimer.</text>
</comment>
<evidence type="ECO:0000256" key="10">
    <source>
        <dbReference type="ARBA" id="ARBA00023002"/>
    </source>
</evidence>
<dbReference type="Pfam" id="PF03653">
    <property type="entry name" value="UPF0093"/>
    <property type="match status" value="1"/>
</dbReference>
<dbReference type="GO" id="GO:0046872">
    <property type="term" value="F:metal ion binding"/>
    <property type="evidence" value="ECO:0007669"/>
    <property type="project" value="UniProtKB-KW"/>
</dbReference>
<dbReference type="GO" id="GO:0070818">
    <property type="term" value="F:protoporphyrinogen oxidase activity"/>
    <property type="evidence" value="ECO:0007669"/>
    <property type="project" value="UniProtKB-UniRule"/>
</dbReference>
<dbReference type="UniPathway" id="UPA00251">
    <property type="reaction ID" value="UER00324"/>
</dbReference>
<evidence type="ECO:0000256" key="1">
    <source>
        <dbReference type="ARBA" id="ARBA00004651"/>
    </source>
</evidence>
<keyword evidence="5 14" id="KW-1003">Cell membrane</keyword>
<evidence type="ECO:0000256" key="11">
    <source>
        <dbReference type="ARBA" id="ARBA00023004"/>
    </source>
</evidence>
<comment type="caution">
    <text evidence="15">The sequence shown here is derived from an EMBL/GenBank/DDBJ whole genome shotgun (WGS) entry which is preliminary data.</text>
</comment>
<dbReference type="EMBL" id="JAAKZH010000005">
    <property type="protein sequence ID" value="NGO65202.1"/>
    <property type="molecule type" value="Genomic_DNA"/>
</dbReference>
<evidence type="ECO:0000256" key="9">
    <source>
        <dbReference type="ARBA" id="ARBA00022989"/>
    </source>
</evidence>
<organism evidence="15 16">
    <name type="scientific">Rhizobium daejeonense</name>
    <dbReference type="NCBI Taxonomy" id="240521"/>
    <lineage>
        <taxon>Bacteria</taxon>
        <taxon>Pseudomonadati</taxon>
        <taxon>Pseudomonadota</taxon>
        <taxon>Alphaproteobacteria</taxon>
        <taxon>Hyphomicrobiales</taxon>
        <taxon>Rhizobiaceae</taxon>
        <taxon>Rhizobium/Agrobacterium group</taxon>
        <taxon>Rhizobium</taxon>
    </lineage>
</organism>
<dbReference type="Proteomes" id="UP000477849">
    <property type="component" value="Unassembled WGS sequence"/>
</dbReference>
<keyword evidence="11 14" id="KW-0408">Iron</keyword>
<keyword evidence="12 14" id="KW-0472">Membrane</keyword>
<dbReference type="NCBIfam" id="TIGR00701">
    <property type="entry name" value="protoporphyrinogen oxidase HemJ"/>
    <property type="match status" value="1"/>
</dbReference>
<dbReference type="GO" id="GO:0006782">
    <property type="term" value="P:protoporphyrinogen IX biosynthetic process"/>
    <property type="evidence" value="ECO:0007669"/>
    <property type="project" value="UniProtKB-UniRule"/>
</dbReference>
<evidence type="ECO:0000256" key="6">
    <source>
        <dbReference type="ARBA" id="ARBA00022617"/>
    </source>
</evidence>
<sequence>MSEKEQQTGRSAGRRAAFRAATAIVFFGTIALAIMVFGADEAYLWIKALHIIAVISWMAGLLYMPRLFIYHGDSEPGSAQAETFAIMEQRLLKVIMNPAMMVAWILGLYLAWSVYGFHGGWLHAKLAAVVALTGVHLFLSRAVASFAKGYYVRNARFWRLMNEVPTLLMIAIVILVVVKPF</sequence>
<dbReference type="HAMAP" id="MF_02239">
    <property type="entry name" value="HemJ"/>
    <property type="match status" value="1"/>
</dbReference>